<gene>
    <name evidence="1" type="ORF">TRIATDRAFT_184268</name>
</gene>
<dbReference type="PANTHER" id="PTHR31252">
    <property type="entry name" value="DUF4419 DOMAIN-CONTAINING PROTEIN"/>
    <property type="match status" value="1"/>
</dbReference>
<reference evidence="1 2" key="1">
    <citation type="journal article" date="2011" name="Genome Biol.">
        <title>Comparative genome sequence analysis underscores mycoparasitism as the ancestral life style of Trichoderma.</title>
        <authorList>
            <person name="Kubicek C.P."/>
            <person name="Herrera-Estrella A."/>
            <person name="Seidl-Seiboth V."/>
            <person name="Martinez D.A."/>
            <person name="Druzhinina I.S."/>
            <person name="Thon M."/>
            <person name="Zeilinger S."/>
            <person name="Casas-Flores S."/>
            <person name="Horwitz B.A."/>
            <person name="Mukherjee P.K."/>
            <person name="Mukherjee M."/>
            <person name="Kredics L."/>
            <person name="Alcaraz L.D."/>
            <person name="Aerts A."/>
            <person name="Antal Z."/>
            <person name="Atanasova L."/>
            <person name="Cervantes-Badillo M.G."/>
            <person name="Challacombe J."/>
            <person name="Chertkov O."/>
            <person name="McCluskey K."/>
            <person name="Coulpier F."/>
            <person name="Deshpande N."/>
            <person name="von Doehren H."/>
            <person name="Ebbole D.J."/>
            <person name="Esquivel-Naranjo E.U."/>
            <person name="Fekete E."/>
            <person name="Flipphi M."/>
            <person name="Glaser F."/>
            <person name="Gomez-Rodriguez E.Y."/>
            <person name="Gruber S."/>
            <person name="Han C."/>
            <person name="Henrissat B."/>
            <person name="Hermosa R."/>
            <person name="Hernandez-Onate M."/>
            <person name="Karaffa L."/>
            <person name="Kosti I."/>
            <person name="Le Crom S."/>
            <person name="Lindquist E."/>
            <person name="Lucas S."/>
            <person name="Luebeck M."/>
            <person name="Luebeck P.S."/>
            <person name="Margeot A."/>
            <person name="Metz B."/>
            <person name="Misra M."/>
            <person name="Nevalainen H."/>
            <person name="Omann M."/>
            <person name="Packer N."/>
            <person name="Perrone G."/>
            <person name="Uresti-Rivera E.E."/>
            <person name="Salamov A."/>
            <person name="Schmoll M."/>
            <person name="Seiboth B."/>
            <person name="Shapiro H."/>
            <person name="Sukno S."/>
            <person name="Tamayo-Ramos J.A."/>
            <person name="Tisch D."/>
            <person name="Wiest A."/>
            <person name="Wilkinson H.H."/>
            <person name="Zhang M."/>
            <person name="Coutinho P.M."/>
            <person name="Kenerley C.M."/>
            <person name="Monte E."/>
            <person name="Baker S.E."/>
            <person name="Grigoriev I.V."/>
        </authorList>
    </citation>
    <scope>NUCLEOTIDE SEQUENCE [LARGE SCALE GENOMIC DNA]</scope>
    <source>
        <strain evidence="2">ATCC 20476 / IMI 206040</strain>
    </source>
</reference>
<comment type="caution">
    <text evidence="1">The sequence shown here is derived from an EMBL/GenBank/DDBJ whole genome shotgun (WGS) entry which is preliminary data.</text>
</comment>
<dbReference type="OMA" id="TKAYFEY"/>
<sequence length="296" mass="33151">GLIEGIIRAFQQDLHLVIRPDDIWLAITTQLSFYINAHAEELRHLFVTHEGQKQLIVDLTPQTMENLDMAYAAVLFSQLIQGNVIDPELASWMLPNFTTSTSNDVSVAAMVMMATTKAYFEYIILVGCGFPSVTLLGEREDWVSLLERLPKLAEFGDEPKEWSKLLIKVVEKMIETYDHPDDQTIKDFWMKAVHKTGAEASGRGLKSLSGWITAFCFWDGEGSKIHQLVIDDVAFPIIRADSVPKAVVEVPVKVVDTSTMTEYDTTVIAGSIGMIATTSENQAVFDTFQPQSGWWM</sequence>
<evidence type="ECO:0000313" key="1">
    <source>
        <dbReference type="EMBL" id="EHK47167.1"/>
    </source>
</evidence>
<dbReference type="Pfam" id="PF14388">
    <property type="entry name" value="DUF4419"/>
    <property type="match status" value="1"/>
</dbReference>
<dbReference type="InterPro" id="IPR025533">
    <property type="entry name" value="DUF4419"/>
</dbReference>
<dbReference type="Proteomes" id="UP000005426">
    <property type="component" value="Unassembled WGS sequence"/>
</dbReference>
<proteinExistence type="predicted"/>
<evidence type="ECO:0000313" key="2">
    <source>
        <dbReference type="Proteomes" id="UP000005426"/>
    </source>
</evidence>
<protein>
    <submittedName>
        <fullName evidence="1">Uncharacterized protein</fullName>
    </submittedName>
</protein>
<keyword evidence="2" id="KW-1185">Reference proteome</keyword>
<organism evidence="1 2">
    <name type="scientific">Hypocrea atroviridis (strain ATCC 20476 / IMI 206040)</name>
    <name type="common">Trichoderma atroviride</name>
    <dbReference type="NCBI Taxonomy" id="452589"/>
    <lineage>
        <taxon>Eukaryota</taxon>
        <taxon>Fungi</taxon>
        <taxon>Dikarya</taxon>
        <taxon>Ascomycota</taxon>
        <taxon>Pezizomycotina</taxon>
        <taxon>Sordariomycetes</taxon>
        <taxon>Hypocreomycetidae</taxon>
        <taxon>Hypocreales</taxon>
        <taxon>Hypocreaceae</taxon>
        <taxon>Trichoderma</taxon>
    </lineage>
</organism>
<dbReference type="AlphaFoldDB" id="G9NQ15"/>
<dbReference type="EMBL" id="ABDG02000021">
    <property type="protein sequence ID" value="EHK47167.1"/>
    <property type="molecule type" value="Genomic_DNA"/>
</dbReference>
<name>G9NQ15_HYPAI</name>
<accession>G9NQ15</accession>
<feature type="non-terminal residue" evidence="1">
    <location>
        <position position="296"/>
    </location>
</feature>
<feature type="non-terminal residue" evidence="1">
    <location>
        <position position="1"/>
    </location>
</feature>
<dbReference type="HOGENOM" id="CLU_037155_1_0_1"/>
<dbReference type="OrthoDB" id="9978173at2759"/>
<dbReference type="eggNOG" id="ENOG502SKQ0">
    <property type="taxonomic scope" value="Eukaryota"/>
</dbReference>
<dbReference type="PANTHER" id="PTHR31252:SF11">
    <property type="entry name" value="DUF4419 DOMAIN-CONTAINING PROTEIN"/>
    <property type="match status" value="1"/>
</dbReference>